<keyword evidence="5" id="KW-0479">Metal-binding</keyword>
<evidence type="ECO:0000256" key="8">
    <source>
        <dbReference type="ARBA" id="ARBA00023015"/>
    </source>
</evidence>
<dbReference type="GO" id="GO:0045454">
    <property type="term" value="P:cell redox homeostasis"/>
    <property type="evidence" value="ECO:0007669"/>
    <property type="project" value="TreeGrafter"/>
</dbReference>
<feature type="domain" description="4Fe-4S Wbl-type" evidence="13">
    <location>
        <begin position="11"/>
        <end position="74"/>
    </location>
</feature>
<gene>
    <name evidence="14" type="primary">whiB_5</name>
    <name evidence="14" type="ORF">OEIGOIKO_05825</name>
</gene>
<keyword evidence="8" id="KW-0805">Transcription regulation</keyword>
<keyword evidence="9" id="KW-0238">DNA-binding</keyword>
<dbReference type="PANTHER" id="PTHR38839">
    <property type="entry name" value="TRANSCRIPTIONAL REGULATOR WHID-RELATED"/>
    <property type="match status" value="1"/>
</dbReference>
<comment type="cofactor">
    <cofactor evidence="1">
        <name>[4Fe-4S] cluster</name>
        <dbReference type="ChEBI" id="CHEBI:49883"/>
    </cofactor>
</comment>
<dbReference type="GO" id="GO:0046872">
    <property type="term" value="F:metal ion binding"/>
    <property type="evidence" value="ECO:0007669"/>
    <property type="project" value="UniProtKB-KW"/>
</dbReference>
<evidence type="ECO:0000256" key="5">
    <source>
        <dbReference type="ARBA" id="ARBA00022723"/>
    </source>
</evidence>
<evidence type="ECO:0000256" key="11">
    <source>
        <dbReference type="ARBA" id="ARBA00023163"/>
    </source>
</evidence>
<dbReference type="PANTHER" id="PTHR38839:SF4">
    <property type="entry name" value="TRANSCRIPTIONAL REGULATOR WHIB"/>
    <property type="match status" value="1"/>
</dbReference>
<evidence type="ECO:0000259" key="13">
    <source>
        <dbReference type="PROSITE" id="PS51674"/>
    </source>
</evidence>
<dbReference type="GO" id="GO:0047134">
    <property type="term" value="F:protein-disulfide reductase [NAD(P)H] activity"/>
    <property type="evidence" value="ECO:0007669"/>
    <property type="project" value="TreeGrafter"/>
</dbReference>
<dbReference type="PROSITE" id="PS51674">
    <property type="entry name" value="4FE4S_WBL"/>
    <property type="match status" value="1"/>
</dbReference>
<evidence type="ECO:0000256" key="2">
    <source>
        <dbReference type="ARBA" id="ARBA00004496"/>
    </source>
</evidence>
<evidence type="ECO:0000256" key="4">
    <source>
        <dbReference type="ARBA" id="ARBA00022485"/>
    </source>
</evidence>
<dbReference type="OrthoDB" id="8104048at2"/>
<evidence type="ECO:0000313" key="15">
    <source>
        <dbReference type="Proteomes" id="UP000287830"/>
    </source>
</evidence>
<evidence type="ECO:0000256" key="9">
    <source>
        <dbReference type="ARBA" id="ARBA00023125"/>
    </source>
</evidence>
<dbReference type="GO" id="GO:0051539">
    <property type="term" value="F:4 iron, 4 sulfur cluster binding"/>
    <property type="evidence" value="ECO:0007669"/>
    <property type="project" value="UniProtKB-KW"/>
</dbReference>
<keyword evidence="10" id="KW-1015">Disulfide bond</keyword>
<evidence type="ECO:0000256" key="7">
    <source>
        <dbReference type="ARBA" id="ARBA00023014"/>
    </source>
</evidence>
<evidence type="ECO:0000256" key="12">
    <source>
        <dbReference type="SAM" id="MobiDB-lite"/>
    </source>
</evidence>
<dbReference type="GO" id="GO:0003677">
    <property type="term" value="F:DNA binding"/>
    <property type="evidence" value="ECO:0007669"/>
    <property type="project" value="UniProtKB-KW"/>
</dbReference>
<accession>A0A7U9Q0M4</accession>
<keyword evidence="6" id="KW-0408">Iron</keyword>
<dbReference type="EMBL" id="BHZC01000001">
    <property type="protein sequence ID" value="GCD38015.1"/>
    <property type="molecule type" value="Genomic_DNA"/>
</dbReference>
<protein>
    <submittedName>
        <fullName evidence="14">Transcriptional regulator WhiB</fullName>
    </submittedName>
</protein>
<name>A0A7U9Q0M4_9ACTN</name>
<dbReference type="InterPro" id="IPR034768">
    <property type="entry name" value="4FE4S_WBL"/>
</dbReference>
<dbReference type="GO" id="GO:0005737">
    <property type="term" value="C:cytoplasm"/>
    <property type="evidence" value="ECO:0007669"/>
    <property type="project" value="UniProtKB-SubCell"/>
</dbReference>
<comment type="caution">
    <text evidence="14">The sequence shown here is derived from an EMBL/GenBank/DDBJ whole genome shotgun (WGS) entry which is preliminary data.</text>
</comment>
<organism evidence="14 15">
    <name type="scientific">Streptomyces chrestomyceticus JCM 4735</name>
    <dbReference type="NCBI Taxonomy" id="1306181"/>
    <lineage>
        <taxon>Bacteria</taxon>
        <taxon>Bacillati</taxon>
        <taxon>Actinomycetota</taxon>
        <taxon>Actinomycetes</taxon>
        <taxon>Kitasatosporales</taxon>
        <taxon>Streptomycetaceae</taxon>
        <taxon>Streptomyces</taxon>
    </lineage>
</organism>
<comment type="similarity">
    <text evidence="3">Belongs to the WhiB family.</text>
</comment>
<reference evidence="14 15" key="1">
    <citation type="submission" date="2018-11" db="EMBL/GenBank/DDBJ databases">
        <title>Whole genome sequence of Streptomyces chrestomyceticus NBRC 13444(T).</title>
        <authorList>
            <person name="Komaki H."/>
            <person name="Tamura T."/>
        </authorList>
    </citation>
    <scope>NUCLEOTIDE SEQUENCE [LARGE SCALE GENOMIC DNA]</scope>
    <source>
        <strain evidence="14 15">NBRC 13444</strain>
    </source>
</reference>
<keyword evidence="7" id="KW-0411">Iron-sulfur</keyword>
<dbReference type="GeneID" id="95624589"/>
<dbReference type="Pfam" id="PF02467">
    <property type="entry name" value="Whib"/>
    <property type="match status" value="1"/>
</dbReference>
<proteinExistence type="inferred from homology"/>
<comment type="subcellular location">
    <subcellularLocation>
        <location evidence="2">Cytoplasm</location>
    </subcellularLocation>
</comment>
<sequence>MSAFDWMDEALCAQTDPDLFHPEDNNRYATARKLCATCPVRTQCEEHAARVEGDVSRERRHGLWAGHTPYARARQATAEPQEGPEGDDRDSLIRRLAERGGMTPEQIGTAAGCTARTVQRVLARKAAA</sequence>
<evidence type="ECO:0000256" key="6">
    <source>
        <dbReference type="ARBA" id="ARBA00023004"/>
    </source>
</evidence>
<evidence type="ECO:0000256" key="10">
    <source>
        <dbReference type="ARBA" id="ARBA00023157"/>
    </source>
</evidence>
<dbReference type="InterPro" id="IPR003482">
    <property type="entry name" value="Whib"/>
</dbReference>
<feature type="region of interest" description="Disordered" evidence="12">
    <location>
        <begin position="64"/>
        <end position="89"/>
    </location>
</feature>
<evidence type="ECO:0000256" key="3">
    <source>
        <dbReference type="ARBA" id="ARBA00006597"/>
    </source>
</evidence>
<dbReference type="Proteomes" id="UP000287830">
    <property type="component" value="Unassembled WGS sequence"/>
</dbReference>
<dbReference type="RefSeq" id="WP_125047321.1">
    <property type="nucleotide sequence ID" value="NZ_BHZC01000001.1"/>
</dbReference>
<evidence type="ECO:0000256" key="1">
    <source>
        <dbReference type="ARBA" id="ARBA00001966"/>
    </source>
</evidence>
<dbReference type="AlphaFoldDB" id="A0A7U9Q0M4"/>
<keyword evidence="11" id="KW-0804">Transcription</keyword>
<evidence type="ECO:0000313" key="14">
    <source>
        <dbReference type="EMBL" id="GCD38015.1"/>
    </source>
</evidence>
<dbReference type="GO" id="GO:0045892">
    <property type="term" value="P:negative regulation of DNA-templated transcription"/>
    <property type="evidence" value="ECO:0007669"/>
    <property type="project" value="TreeGrafter"/>
</dbReference>
<keyword evidence="4" id="KW-0004">4Fe-4S</keyword>